<name>A0A0P0XBH9_ORYSJ</name>
<accession>A0A0P0XBH9</accession>
<reference evidence="1 2" key="2">
    <citation type="journal article" date="2013" name="Plant Cell Physiol.">
        <title>Rice Annotation Project Database (RAP-DB): an integrative and interactive database for rice genomics.</title>
        <authorList>
            <person name="Sakai H."/>
            <person name="Lee S.S."/>
            <person name="Tanaka T."/>
            <person name="Numa H."/>
            <person name="Kim J."/>
            <person name="Kawahara Y."/>
            <person name="Wakimoto H."/>
            <person name="Yang C.C."/>
            <person name="Iwamoto M."/>
            <person name="Abe T."/>
            <person name="Yamada Y."/>
            <person name="Muto A."/>
            <person name="Inokuchi H."/>
            <person name="Ikemura T."/>
            <person name="Matsumoto T."/>
            <person name="Sasaki T."/>
            <person name="Itoh T."/>
        </authorList>
    </citation>
    <scope>NUCLEOTIDE SEQUENCE [LARGE SCALE GENOMIC DNA]</scope>
    <source>
        <strain evidence="2">cv. Nipponbare</strain>
    </source>
</reference>
<reference evidence="2" key="1">
    <citation type="journal article" date="2005" name="Nature">
        <title>The map-based sequence of the rice genome.</title>
        <authorList>
            <consortium name="International rice genome sequencing project (IRGSP)"/>
            <person name="Matsumoto T."/>
            <person name="Wu J."/>
            <person name="Kanamori H."/>
            <person name="Katayose Y."/>
            <person name="Fujisawa M."/>
            <person name="Namiki N."/>
            <person name="Mizuno H."/>
            <person name="Yamamoto K."/>
            <person name="Antonio B.A."/>
            <person name="Baba T."/>
            <person name="Sakata K."/>
            <person name="Nagamura Y."/>
            <person name="Aoki H."/>
            <person name="Arikawa K."/>
            <person name="Arita K."/>
            <person name="Bito T."/>
            <person name="Chiden Y."/>
            <person name="Fujitsuka N."/>
            <person name="Fukunaka R."/>
            <person name="Hamada M."/>
            <person name="Harada C."/>
            <person name="Hayashi A."/>
            <person name="Hijishita S."/>
            <person name="Honda M."/>
            <person name="Hosokawa S."/>
            <person name="Ichikawa Y."/>
            <person name="Idonuma A."/>
            <person name="Iijima M."/>
            <person name="Ikeda M."/>
            <person name="Ikeno M."/>
            <person name="Ito K."/>
            <person name="Ito S."/>
            <person name="Ito T."/>
            <person name="Ito Y."/>
            <person name="Ito Y."/>
            <person name="Iwabuchi A."/>
            <person name="Kamiya K."/>
            <person name="Karasawa W."/>
            <person name="Kurita K."/>
            <person name="Katagiri S."/>
            <person name="Kikuta A."/>
            <person name="Kobayashi H."/>
            <person name="Kobayashi N."/>
            <person name="Machita K."/>
            <person name="Maehara T."/>
            <person name="Masukawa M."/>
            <person name="Mizubayashi T."/>
            <person name="Mukai Y."/>
            <person name="Nagasaki H."/>
            <person name="Nagata Y."/>
            <person name="Naito S."/>
            <person name="Nakashima M."/>
            <person name="Nakama Y."/>
            <person name="Nakamichi Y."/>
            <person name="Nakamura M."/>
            <person name="Meguro A."/>
            <person name="Negishi M."/>
            <person name="Ohta I."/>
            <person name="Ohta T."/>
            <person name="Okamoto M."/>
            <person name="Ono N."/>
            <person name="Saji S."/>
            <person name="Sakaguchi M."/>
            <person name="Sakai K."/>
            <person name="Shibata M."/>
            <person name="Shimokawa T."/>
            <person name="Song J."/>
            <person name="Takazaki Y."/>
            <person name="Terasawa K."/>
            <person name="Tsugane M."/>
            <person name="Tsuji K."/>
            <person name="Ueda S."/>
            <person name="Waki K."/>
            <person name="Yamagata H."/>
            <person name="Yamamoto M."/>
            <person name="Yamamoto S."/>
            <person name="Yamane H."/>
            <person name="Yoshiki S."/>
            <person name="Yoshihara R."/>
            <person name="Yukawa K."/>
            <person name="Zhong H."/>
            <person name="Yano M."/>
            <person name="Yuan Q."/>
            <person name="Ouyang S."/>
            <person name="Liu J."/>
            <person name="Jones K.M."/>
            <person name="Gansberger K."/>
            <person name="Moffat K."/>
            <person name="Hill J."/>
            <person name="Bera J."/>
            <person name="Fadrosh D."/>
            <person name="Jin S."/>
            <person name="Johri S."/>
            <person name="Kim M."/>
            <person name="Overton L."/>
            <person name="Reardon M."/>
            <person name="Tsitrin T."/>
            <person name="Vuong H."/>
            <person name="Weaver B."/>
            <person name="Ciecko A."/>
            <person name="Tallon L."/>
            <person name="Jackson J."/>
            <person name="Pai G."/>
            <person name="Aken S.V."/>
            <person name="Utterback T."/>
            <person name="Reidmuller S."/>
            <person name="Feldblyum T."/>
            <person name="Hsiao J."/>
            <person name="Zismann V."/>
            <person name="Iobst S."/>
            <person name="de Vazeille A.R."/>
            <person name="Buell C.R."/>
            <person name="Ying K."/>
            <person name="Li Y."/>
            <person name="Lu T."/>
            <person name="Huang Y."/>
            <person name="Zhao Q."/>
            <person name="Feng Q."/>
            <person name="Zhang L."/>
            <person name="Zhu J."/>
            <person name="Weng Q."/>
            <person name="Mu J."/>
            <person name="Lu Y."/>
            <person name="Fan D."/>
            <person name="Liu Y."/>
            <person name="Guan J."/>
            <person name="Zhang Y."/>
            <person name="Yu S."/>
            <person name="Liu X."/>
            <person name="Zhang Y."/>
            <person name="Hong G."/>
            <person name="Han B."/>
            <person name="Choisne N."/>
            <person name="Demange N."/>
            <person name="Orjeda G."/>
            <person name="Samain S."/>
            <person name="Cattolico L."/>
            <person name="Pelletier E."/>
            <person name="Couloux A."/>
            <person name="Segurens B."/>
            <person name="Wincker P."/>
            <person name="D'Hont A."/>
            <person name="Scarpelli C."/>
            <person name="Weissenbach J."/>
            <person name="Salanoubat M."/>
            <person name="Quetier F."/>
            <person name="Yu Y."/>
            <person name="Kim H.R."/>
            <person name="Rambo T."/>
            <person name="Currie J."/>
            <person name="Collura K."/>
            <person name="Luo M."/>
            <person name="Yang T."/>
            <person name="Ammiraju J.S.S."/>
            <person name="Engler F."/>
            <person name="Soderlund C."/>
            <person name="Wing R.A."/>
            <person name="Palmer L.E."/>
            <person name="de la Bastide M."/>
            <person name="Spiegel L."/>
            <person name="Nascimento L."/>
            <person name="Zutavern T."/>
            <person name="O'Shaughnessy A."/>
            <person name="Dike S."/>
            <person name="Dedhia N."/>
            <person name="Preston R."/>
            <person name="Balija V."/>
            <person name="McCombie W.R."/>
            <person name="Chow T."/>
            <person name="Chen H."/>
            <person name="Chung M."/>
            <person name="Chen C."/>
            <person name="Shaw J."/>
            <person name="Wu H."/>
            <person name="Hsiao K."/>
            <person name="Chao Y."/>
            <person name="Chu M."/>
            <person name="Cheng C."/>
            <person name="Hour A."/>
            <person name="Lee P."/>
            <person name="Lin S."/>
            <person name="Lin Y."/>
            <person name="Liou J."/>
            <person name="Liu S."/>
            <person name="Hsing Y."/>
            <person name="Raghuvanshi S."/>
            <person name="Mohanty A."/>
            <person name="Bharti A.K."/>
            <person name="Gaur A."/>
            <person name="Gupta V."/>
            <person name="Kumar D."/>
            <person name="Ravi V."/>
            <person name="Vij S."/>
            <person name="Kapur A."/>
            <person name="Khurana P."/>
            <person name="Khurana P."/>
            <person name="Khurana J.P."/>
            <person name="Tyagi A.K."/>
            <person name="Gaikwad K."/>
            <person name="Singh A."/>
            <person name="Dalal V."/>
            <person name="Srivastava S."/>
            <person name="Dixit A."/>
            <person name="Pal A.K."/>
            <person name="Ghazi I.A."/>
            <person name="Yadav M."/>
            <person name="Pandit A."/>
            <person name="Bhargava A."/>
            <person name="Sureshbabu K."/>
            <person name="Batra K."/>
            <person name="Sharma T.R."/>
            <person name="Mohapatra T."/>
            <person name="Singh N.K."/>
            <person name="Messing J."/>
            <person name="Nelson A.B."/>
            <person name="Fuks G."/>
            <person name="Kavchok S."/>
            <person name="Keizer G."/>
            <person name="Linton E."/>
            <person name="Llaca V."/>
            <person name="Song R."/>
            <person name="Tanyolac B."/>
            <person name="Young S."/>
            <person name="Ho-Il K."/>
            <person name="Hahn J.H."/>
            <person name="Sangsakoo G."/>
            <person name="Vanavichit A."/>
            <person name="de Mattos Luiz.A.T."/>
            <person name="Zimmer P.D."/>
            <person name="Malone G."/>
            <person name="Dellagostin O."/>
            <person name="de Oliveira A.C."/>
            <person name="Bevan M."/>
            <person name="Bancroft I."/>
            <person name="Minx P."/>
            <person name="Cordum H."/>
            <person name="Wilson R."/>
            <person name="Cheng Z."/>
            <person name="Jin W."/>
            <person name="Jiang J."/>
            <person name="Leong S.A."/>
            <person name="Iwama H."/>
            <person name="Gojobori T."/>
            <person name="Itoh T."/>
            <person name="Niimura Y."/>
            <person name="Fujii Y."/>
            <person name="Habara T."/>
            <person name="Sakai H."/>
            <person name="Sato Y."/>
            <person name="Wilson G."/>
            <person name="Kumar K."/>
            <person name="McCouch S."/>
            <person name="Juretic N."/>
            <person name="Hoen D."/>
            <person name="Wright S."/>
            <person name="Bruskiewich R."/>
            <person name="Bureau T."/>
            <person name="Miyao A."/>
            <person name="Hirochika H."/>
            <person name="Nishikawa T."/>
            <person name="Kadowaki K."/>
            <person name="Sugiura M."/>
            <person name="Burr B."/>
            <person name="Sasaki T."/>
        </authorList>
    </citation>
    <scope>NUCLEOTIDE SEQUENCE [LARGE SCALE GENOMIC DNA]</scope>
    <source>
        <strain evidence="2">cv. Nipponbare</strain>
    </source>
</reference>
<proteinExistence type="predicted"/>
<dbReference type="Proteomes" id="UP000059680">
    <property type="component" value="Chromosome 8"/>
</dbReference>
<dbReference type="InParanoid" id="A0A0P0XBH9"/>
<evidence type="ECO:0000313" key="2">
    <source>
        <dbReference type="Proteomes" id="UP000059680"/>
    </source>
</evidence>
<protein>
    <submittedName>
        <fullName evidence="1">Os08g0123833 protein</fullName>
    </submittedName>
</protein>
<sequence>MQLDGCGRRGGEADGDLLRQHALEVNLVAKVVIRPVTGATKPIAEVQPHGQDAGDVVVLDDGGHVPDEGEAWQGQDPLGHDGVDVDAEVVVGGVGVVHDGVVEGVELHGDEPVVAGGHLVGSLVGEAEVVGVGAGGREPRREAGEEEGHAGALVVDAAVLFWRVDDEGEAGGEAGNLAGGGVPERYRKGVRHPATAVVDVAVEPVGADVNPP</sequence>
<dbReference type="PaxDb" id="39947-A0A0P0XBH9"/>
<keyword evidence="2" id="KW-1185">Reference proteome</keyword>
<dbReference type="AlphaFoldDB" id="A0A0P0XBH9"/>
<feature type="non-terminal residue" evidence="1">
    <location>
        <position position="212"/>
    </location>
</feature>
<dbReference type="EMBL" id="AP014964">
    <property type="protein sequence ID" value="BAT03625.1"/>
    <property type="molecule type" value="Genomic_DNA"/>
</dbReference>
<gene>
    <name evidence="1" type="ordered locus">Os08g0123833</name>
    <name evidence="1" type="ORF">OSNPB_080123833</name>
</gene>
<evidence type="ECO:0000313" key="1">
    <source>
        <dbReference type="EMBL" id="BAT03625.1"/>
    </source>
</evidence>
<dbReference type="Gramene" id="Os08t0123833-00">
    <property type="protein sequence ID" value="Os08t0123833-00"/>
    <property type="gene ID" value="Os08g0123833"/>
</dbReference>
<organism evidence="1 2">
    <name type="scientific">Oryza sativa subsp. japonica</name>
    <name type="common">Rice</name>
    <dbReference type="NCBI Taxonomy" id="39947"/>
    <lineage>
        <taxon>Eukaryota</taxon>
        <taxon>Viridiplantae</taxon>
        <taxon>Streptophyta</taxon>
        <taxon>Embryophyta</taxon>
        <taxon>Tracheophyta</taxon>
        <taxon>Spermatophyta</taxon>
        <taxon>Magnoliopsida</taxon>
        <taxon>Liliopsida</taxon>
        <taxon>Poales</taxon>
        <taxon>Poaceae</taxon>
        <taxon>BOP clade</taxon>
        <taxon>Oryzoideae</taxon>
        <taxon>Oryzeae</taxon>
        <taxon>Oryzinae</taxon>
        <taxon>Oryza</taxon>
        <taxon>Oryza sativa</taxon>
    </lineage>
</organism>
<reference evidence="1 2" key="3">
    <citation type="journal article" date="2013" name="Rice">
        <title>Improvement of the Oryza sativa Nipponbare reference genome using next generation sequence and optical map data.</title>
        <authorList>
            <person name="Kawahara Y."/>
            <person name="de la Bastide M."/>
            <person name="Hamilton J.P."/>
            <person name="Kanamori H."/>
            <person name="McCombie W.R."/>
            <person name="Ouyang S."/>
            <person name="Schwartz D.C."/>
            <person name="Tanaka T."/>
            <person name="Wu J."/>
            <person name="Zhou S."/>
            <person name="Childs K.L."/>
            <person name="Davidson R.M."/>
            <person name="Lin H."/>
            <person name="Quesada-Ocampo L."/>
            <person name="Vaillancourt B."/>
            <person name="Sakai H."/>
            <person name="Lee S.S."/>
            <person name="Kim J."/>
            <person name="Numa H."/>
            <person name="Itoh T."/>
            <person name="Buell C.R."/>
            <person name="Matsumoto T."/>
        </authorList>
    </citation>
    <scope>NUCLEOTIDE SEQUENCE [LARGE SCALE GENOMIC DNA]</scope>
    <source>
        <strain evidence="2">cv. Nipponbare</strain>
    </source>
</reference>